<sequence length="54" mass="5949">MPAGHPLWSRPEVIVTPHIAAPTLIDGALEQIAGDIQALEEGRYVPRVDEARQY</sequence>
<proteinExistence type="predicted"/>
<keyword evidence="2" id="KW-1185">Reference proteome</keyword>
<dbReference type="EMBL" id="JBHSWE010000001">
    <property type="protein sequence ID" value="MFC6669324.1"/>
    <property type="molecule type" value="Genomic_DNA"/>
</dbReference>
<dbReference type="Gene3D" id="3.40.50.720">
    <property type="entry name" value="NAD(P)-binding Rossmann-like Domain"/>
    <property type="match status" value="2"/>
</dbReference>
<name>A0ABW1ZVW4_9GAMM</name>
<organism evidence="1 2">
    <name type="scientific">Marinobacterium aestuariivivens</name>
    <dbReference type="NCBI Taxonomy" id="1698799"/>
    <lineage>
        <taxon>Bacteria</taxon>
        <taxon>Pseudomonadati</taxon>
        <taxon>Pseudomonadota</taxon>
        <taxon>Gammaproteobacteria</taxon>
        <taxon>Oceanospirillales</taxon>
        <taxon>Oceanospirillaceae</taxon>
        <taxon>Marinobacterium</taxon>
    </lineage>
</organism>
<protein>
    <recommendedName>
        <fullName evidence="3">D-isomer specific 2-hydroxyacid dehydrogenase NAD-binding domain-containing protein</fullName>
    </recommendedName>
</protein>
<accession>A0ABW1ZVW4</accession>
<comment type="caution">
    <text evidence="1">The sequence shown here is derived from an EMBL/GenBank/DDBJ whole genome shotgun (WGS) entry which is preliminary data.</text>
</comment>
<dbReference type="Proteomes" id="UP001596422">
    <property type="component" value="Unassembled WGS sequence"/>
</dbReference>
<dbReference type="RefSeq" id="WP_379912859.1">
    <property type="nucleotide sequence ID" value="NZ_JBHSWE010000001.1"/>
</dbReference>
<evidence type="ECO:0000313" key="1">
    <source>
        <dbReference type="EMBL" id="MFC6669324.1"/>
    </source>
</evidence>
<evidence type="ECO:0008006" key="3">
    <source>
        <dbReference type="Google" id="ProtNLM"/>
    </source>
</evidence>
<reference evidence="2" key="1">
    <citation type="journal article" date="2019" name="Int. J. Syst. Evol. Microbiol.">
        <title>The Global Catalogue of Microorganisms (GCM) 10K type strain sequencing project: providing services to taxonomists for standard genome sequencing and annotation.</title>
        <authorList>
            <consortium name="The Broad Institute Genomics Platform"/>
            <consortium name="The Broad Institute Genome Sequencing Center for Infectious Disease"/>
            <person name="Wu L."/>
            <person name="Ma J."/>
        </authorList>
    </citation>
    <scope>NUCLEOTIDE SEQUENCE [LARGE SCALE GENOMIC DNA]</scope>
    <source>
        <strain evidence="2">NBRC 111756</strain>
    </source>
</reference>
<gene>
    <name evidence="1" type="ORF">ACFQDL_03835</name>
</gene>
<evidence type="ECO:0000313" key="2">
    <source>
        <dbReference type="Proteomes" id="UP001596422"/>
    </source>
</evidence>